<evidence type="ECO:0000256" key="3">
    <source>
        <dbReference type="ARBA" id="ARBA00012242"/>
    </source>
</evidence>
<sequence length="507" mass="57978">MAFVTTTLPLSKSTLLLPFPNSTSRRPRARSISSPHPRIVNAPSVLFPIQCTTRQQTITRNIDGTNTSVDTYDVIIIGAGPAGLSLASHLCSTHGLEVFVCDPSIDKKWPNNYGVWLDDIKPLNLESCTSNIWSKTSVYTSDEKTECNRSYARIDREKLKNHFLSICEQYDNIKITNKSINLVDTISNQEVSYVYLNDDKTEKVATKLIIDATGHSLKFVDIEEENKDKIGYQAAYGIECKVKQKIEHIFPSDEMVLMDFRDDHMQANEADKTLSNKEPTFLYVMPLGEDGSRIFFEETSLVANPAMDFGILKERLEKRLKYYNIDIEEVYDIEHCLIPMGGAKPDLNQRIVAFGGSASFVHPATGYMMGRMLSLSKDTAKVINDHIKIEDAKERSIAIWKNIWNEGRLRQRDFLNFGGHYLTRIDLKMTREFFGAFFKLPLPVWKEYLSFGLIDPLERLNFGLGMFWRTSNRIRVTLVRDAIIEGKWTFFRSVLPFNNNQTEDANK</sequence>
<accession>A0A290WNI2</accession>
<dbReference type="EC" id="5.5.1.19" evidence="3"/>
<dbReference type="GO" id="GO:0016117">
    <property type="term" value="P:carotenoid biosynthetic process"/>
    <property type="evidence" value="ECO:0007669"/>
    <property type="project" value="UniProtKB-KW"/>
</dbReference>
<evidence type="ECO:0000256" key="2">
    <source>
        <dbReference type="ARBA" id="ARBA00006599"/>
    </source>
</evidence>
<dbReference type="GO" id="GO:0016705">
    <property type="term" value="F:oxidoreductase activity, acting on paired donors, with incorporation or reduction of molecular oxygen"/>
    <property type="evidence" value="ECO:0007669"/>
    <property type="project" value="InterPro"/>
</dbReference>
<evidence type="ECO:0000313" key="7">
    <source>
        <dbReference type="EMBL" id="ATD53292.1"/>
    </source>
</evidence>
<dbReference type="InterPro" id="IPR010108">
    <property type="entry name" value="Lycopene_cyclase_b/e"/>
</dbReference>
<dbReference type="GO" id="GO:0016860">
    <property type="term" value="F:intramolecular oxidoreductase activity"/>
    <property type="evidence" value="ECO:0007669"/>
    <property type="project" value="UniProtKB-ARBA"/>
</dbReference>
<keyword evidence="5" id="KW-0520">NAD</keyword>
<evidence type="ECO:0000256" key="5">
    <source>
        <dbReference type="ARBA" id="ARBA00023027"/>
    </source>
</evidence>
<reference evidence="7" key="1">
    <citation type="submission" date="2016-09" db="EMBL/GenBank/DDBJ databases">
        <title>Phylogenetic studies on genes related to carotenoids biosynthesis in algae.</title>
        <authorList>
            <person name="Wang S."/>
            <person name="Zhang L."/>
            <person name="Chi S."/>
            <person name="Wang X."/>
            <person name="Tang X."/>
            <person name="Liu T."/>
        </authorList>
    </citation>
    <scope>NUCLEOTIDE SEQUENCE</scope>
    <source>
        <strain evidence="7">XAXW-2024247</strain>
    </source>
</reference>
<protein>
    <recommendedName>
        <fullName evidence="3">lycopene beta-cyclase</fullName>
        <ecNumber evidence="3">5.5.1.19</ecNumber>
    </recommendedName>
</protein>
<evidence type="ECO:0000256" key="6">
    <source>
        <dbReference type="ARBA" id="ARBA00037906"/>
    </source>
</evidence>
<comment type="pathway">
    <text evidence="6">Carotenoid biosynthesis; beta-zeacarotene biosynthesis.</text>
</comment>
<gene>
    <name evidence="7" type="primary">LCYB</name>
</gene>
<proteinExistence type="evidence at transcript level"/>
<dbReference type="NCBIfam" id="TIGR01790">
    <property type="entry name" value="carotene-cycl"/>
    <property type="match status" value="1"/>
</dbReference>
<dbReference type="Gene3D" id="3.50.50.60">
    <property type="entry name" value="FAD/NAD(P)-binding domain"/>
    <property type="match status" value="1"/>
</dbReference>
<dbReference type="InterPro" id="IPR036188">
    <property type="entry name" value="FAD/NAD-bd_sf"/>
</dbReference>
<keyword evidence="4" id="KW-0125">Carotenoid biosynthesis</keyword>
<name>A0A290WNI2_9FLOR</name>
<evidence type="ECO:0000256" key="1">
    <source>
        <dbReference type="ARBA" id="ARBA00005089"/>
    </source>
</evidence>
<dbReference type="PANTHER" id="PTHR39757:SF5">
    <property type="entry name" value="OS02G0190600 PROTEIN"/>
    <property type="match status" value="1"/>
</dbReference>
<comment type="pathway">
    <text evidence="1">Carotenoid biosynthesis; beta-carotene biosynthesis.</text>
</comment>
<dbReference type="PANTHER" id="PTHR39757">
    <property type="match status" value="1"/>
</dbReference>
<dbReference type="EMBL" id="KX845635">
    <property type="protein sequence ID" value="ATD53292.1"/>
    <property type="molecule type" value="mRNA"/>
</dbReference>
<dbReference type="Pfam" id="PF05834">
    <property type="entry name" value="Lycopene_cycl"/>
    <property type="match status" value="1"/>
</dbReference>
<dbReference type="SUPFAM" id="SSF51905">
    <property type="entry name" value="FAD/NAD(P)-binding domain"/>
    <property type="match status" value="1"/>
</dbReference>
<evidence type="ECO:0000256" key="4">
    <source>
        <dbReference type="ARBA" id="ARBA00022746"/>
    </source>
</evidence>
<organism evidence="7">
    <name type="scientific">Melanothamnus japonicus</name>
    <dbReference type="NCBI Taxonomy" id="2608613"/>
    <lineage>
        <taxon>Eukaryota</taxon>
        <taxon>Rhodophyta</taxon>
        <taxon>Florideophyceae</taxon>
        <taxon>Rhodymeniophycidae</taxon>
        <taxon>Ceramiales</taxon>
        <taxon>Rhodomelaceae</taxon>
        <taxon>Polysiphonioideae</taxon>
        <taxon>Melanothamnus</taxon>
    </lineage>
</organism>
<dbReference type="AlphaFoldDB" id="A0A290WNI2"/>
<comment type="similarity">
    <text evidence="2">Belongs to the lycopene cyclase family.</text>
</comment>